<evidence type="ECO:0000256" key="3">
    <source>
        <dbReference type="SAM" id="Phobius"/>
    </source>
</evidence>
<comment type="caution">
    <text evidence="7">The sequence shown here is derived from an EMBL/GenBank/DDBJ whole genome shotgun (WGS) entry which is preliminary data.</text>
</comment>
<name>A0A9P1G8S6_9DINO</name>
<dbReference type="InterPro" id="IPR009030">
    <property type="entry name" value="Growth_fac_rcpt_cys_sf"/>
</dbReference>
<dbReference type="PANTHER" id="PTHR44103:SF1">
    <property type="entry name" value="PROPROTEIN CONVERTASE P"/>
    <property type="match status" value="1"/>
</dbReference>
<feature type="domain" description="Laminin EGF-like" evidence="6">
    <location>
        <begin position="966"/>
        <end position="994"/>
    </location>
</feature>
<feature type="compositionally biased region" description="Polar residues" evidence="2">
    <location>
        <begin position="1552"/>
        <end position="1567"/>
    </location>
</feature>
<feature type="domain" description="EGF-like" evidence="5">
    <location>
        <begin position="966"/>
        <end position="977"/>
    </location>
</feature>
<keyword evidence="9" id="KW-1185">Reference proteome</keyword>
<dbReference type="SUPFAM" id="SSF69318">
    <property type="entry name" value="Integrin alpha N-terminal domain"/>
    <property type="match status" value="3"/>
</dbReference>
<protein>
    <submittedName>
        <fullName evidence="8">Copia protein</fullName>
    </submittedName>
</protein>
<reference evidence="7" key="1">
    <citation type="submission" date="2022-10" db="EMBL/GenBank/DDBJ databases">
        <authorList>
            <person name="Chen Y."/>
            <person name="Dougan E. K."/>
            <person name="Chan C."/>
            <person name="Rhodes N."/>
            <person name="Thang M."/>
        </authorList>
    </citation>
    <scope>NUCLEOTIDE SEQUENCE</scope>
</reference>
<keyword evidence="3" id="KW-0472">Membrane</keyword>
<dbReference type="CDD" id="cd00185">
    <property type="entry name" value="TNFRSF"/>
    <property type="match status" value="1"/>
</dbReference>
<feature type="region of interest" description="Disordered" evidence="2">
    <location>
        <begin position="1548"/>
        <end position="1567"/>
    </location>
</feature>
<keyword evidence="3" id="KW-0812">Transmembrane</keyword>
<feature type="transmembrane region" description="Helical" evidence="3">
    <location>
        <begin position="1181"/>
        <end position="1204"/>
    </location>
</feature>
<dbReference type="EMBL" id="CAMXCT030003420">
    <property type="protein sequence ID" value="CAL4791670.1"/>
    <property type="molecule type" value="Genomic_DNA"/>
</dbReference>
<gene>
    <name evidence="7" type="ORF">C1SCF055_LOCUS30146</name>
</gene>
<keyword evidence="3" id="KW-1133">Transmembrane helix</keyword>
<dbReference type="InterPro" id="IPR028994">
    <property type="entry name" value="Integrin_alpha_N"/>
</dbReference>
<dbReference type="PANTHER" id="PTHR44103">
    <property type="entry name" value="PROPROTEIN CONVERTASE P"/>
    <property type="match status" value="1"/>
</dbReference>
<evidence type="ECO:0000256" key="4">
    <source>
        <dbReference type="SAM" id="SignalP"/>
    </source>
</evidence>
<evidence type="ECO:0000313" key="7">
    <source>
        <dbReference type="EMBL" id="CAI4004358.1"/>
    </source>
</evidence>
<dbReference type="EMBL" id="CAMXCT020003420">
    <property type="protein sequence ID" value="CAL1157733.1"/>
    <property type="molecule type" value="Genomic_DNA"/>
</dbReference>
<dbReference type="InterPro" id="IPR013517">
    <property type="entry name" value="FG-GAP"/>
</dbReference>
<dbReference type="PROSITE" id="PS01248">
    <property type="entry name" value="EGF_LAM_1"/>
    <property type="match status" value="1"/>
</dbReference>
<dbReference type="EMBL" id="CAMXCT010003420">
    <property type="protein sequence ID" value="CAI4004358.1"/>
    <property type="molecule type" value="Genomic_DNA"/>
</dbReference>
<dbReference type="InterPro" id="IPR000742">
    <property type="entry name" value="EGF"/>
</dbReference>
<feature type="chain" id="PRO_5043272564" evidence="4">
    <location>
        <begin position="19"/>
        <end position="1582"/>
    </location>
</feature>
<evidence type="ECO:0000256" key="1">
    <source>
        <dbReference type="ARBA" id="ARBA00022729"/>
    </source>
</evidence>
<dbReference type="Proteomes" id="UP001152797">
    <property type="component" value="Unassembled WGS sequence"/>
</dbReference>
<evidence type="ECO:0000259" key="5">
    <source>
        <dbReference type="PROSITE" id="PS00022"/>
    </source>
</evidence>
<reference evidence="8 9" key="2">
    <citation type="submission" date="2024-05" db="EMBL/GenBank/DDBJ databases">
        <authorList>
            <person name="Chen Y."/>
            <person name="Shah S."/>
            <person name="Dougan E. K."/>
            <person name="Thang M."/>
            <person name="Chan C."/>
        </authorList>
    </citation>
    <scope>NUCLEOTIDE SEQUENCE [LARGE SCALE GENOMIC DNA]</scope>
</reference>
<organism evidence="7">
    <name type="scientific">Cladocopium goreaui</name>
    <dbReference type="NCBI Taxonomy" id="2562237"/>
    <lineage>
        <taxon>Eukaryota</taxon>
        <taxon>Sar</taxon>
        <taxon>Alveolata</taxon>
        <taxon>Dinophyceae</taxon>
        <taxon>Suessiales</taxon>
        <taxon>Symbiodiniaceae</taxon>
        <taxon>Cladocopium</taxon>
    </lineage>
</organism>
<dbReference type="Pfam" id="PF13517">
    <property type="entry name" value="FG-GAP_3"/>
    <property type="match status" value="5"/>
</dbReference>
<feature type="signal peptide" evidence="4">
    <location>
        <begin position="1"/>
        <end position="18"/>
    </location>
</feature>
<dbReference type="OrthoDB" id="5984008at2759"/>
<dbReference type="InterPro" id="IPR002049">
    <property type="entry name" value="LE_dom"/>
</dbReference>
<evidence type="ECO:0000313" key="8">
    <source>
        <dbReference type="EMBL" id="CAL4791670.1"/>
    </source>
</evidence>
<evidence type="ECO:0000259" key="6">
    <source>
        <dbReference type="PROSITE" id="PS01248"/>
    </source>
</evidence>
<dbReference type="PROSITE" id="PS00022">
    <property type="entry name" value="EGF_1"/>
    <property type="match status" value="1"/>
</dbReference>
<proteinExistence type="predicted"/>
<keyword evidence="1 4" id="KW-0732">Signal</keyword>
<evidence type="ECO:0000313" key="9">
    <source>
        <dbReference type="Proteomes" id="UP001152797"/>
    </source>
</evidence>
<sequence length="1582" mass="176720">MKCFGLLLVLLLPAFGWWCETSDRHGCRGQSRHFVREAAVANPFLVFQDIKTSVYEEPIVVDWDDDGDLDVILRKQKGLSLFEFKSGRRFVEIEPNPFHGISAGVCRPAVVDWDGDGVLDLIVGAEDGIRYYQKGLGYKLHQRIGAENPFEHIRTQKGYCSDVSVADWDGDGDLDFLLSDPLRPMQYFEQSQGQLVLREGPNRSEYSSPFFEIANQTVTHRPIMADWNGDGNMDLLLLAKFLGRATLNISQQSHCTSYLYEQHKTGGKTMLVFKDEPFFQNKGCSSFDGSGASLVDVDGDGHLDAIFGSFLGPLHVYKRTSAGLVKPNEFPSNSIPLDMIQLESESKRNQIHFLHPVLADWDLDGDLDLALLHLQGENHPEKNRYFVHLPDNTVTELNGPPNNSCPINWGQDFSMADFDGDGKKDLVGFDGVETVVCLQTSSGFVVLEPEKIPFNYPSHCPQCLTDFSQFPWSGVDNFPAFLDWDGDGDVDVLRKNLADKVYLYEQLSNGTVFAHPLPLPSAHDFSAADFDGDGDVDIMIIPPNSDSCLYFERRGDGSLEQLFGSDNPFNGMCQGTSDFPMQGNGLHASLGDWDGDGEKDLVVMDAFKVTLWTSRPMESFVEVIEKESPFGKFRFSKASRVSLVDVNDDGRLDVVVPPQSYLLGIMRGYATYGYFKSGASGLLVEQLGEANPFDKVAYNTTNSNRNRQSSLAGQQLIVDLDGDGDLDIVHGDLQYTRNDGGHFTHLNPSDPGHPFRGIQDGETTCSTFVDWDRDGDLDLVQAYLPGGNTFYEARLHQAWVGTVIVEMLRNGTSRAERVAWYKKNTHRRMRLYLNAGMSFQEVTGSASPFHDIYLQLRNDSVCPTFVDLDKDDVLELVFGSFNGKLQYFRQQNGTFQHVEETPFADLSIKISPSGVLMPRFVDWDGDDDMDLVITGLDKVRFFQRGVCKPSASYCKSGVCNQRTSTCTCDAGAEGQDCSLCGNFYVREKGKCRPCPGHNELASTCSRRGVCEDDADARNKRLAKNLTGFEVTSARGTGQCTCSQPFFGHGCQEGQCPAGEHLDRHAKVDRATEKYSQWEVCAPCESGKFKNFSGNEECSFCPDGHVPLNRTSCVPCASGTVSSRDNPETCTPCPEGSVPNRQTNTCEECTGPTYAFEGDESCRKCFFPALILTGDENLCTPVYTVLFLFASILLAVFVLAIFGRLRVECLKRRLKKLVAARNWKDLHTTQARPLEYGLWQHRACKLLALRKAEVKSRSLQLGVSLDYVFSKLEDTYKEKAQQAEWRVDVWGPTTQSGFLVRVRNCGDAVDPESAWPTLSICDRPEDPNFHQVAALLAYGPWALGKGLCCPRDGLADCSLVDALETECNSAKATWFLSWVWNYKFTTVLKALARWWQRHRMVLGATDHGKGIYIWWCLFVNNQFRLLEDGQTQDTNDFFHVFGQQVEGIGKMLMCLDQIRGSQYTSRIWCIFEVFVACQRSIPTTVILPELEVGAIETLEARASVQADADAIKERIQKEHQSFEYVNQTVEQALWCEVIKFLKQSQQEPEEIELSTQTPQDSDLSTSSAPISAILSADSQCGLQ</sequence>
<evidence type="ECO:0000256" key="2">
    <source>
        <dbReference type="SAM" id="MobiDB-lite"/>
    </source>
</evidence>
<accession>A0A9P1G8S6</accession>
<dbReference type="Gene3D" id="2.130.10.130">
    <property type="entry name" value="Integrin alpha, N-terminal"/>
    <property type="match status" value="3"/>
</dbReference>
<dbReference type="SUPFAM" id="SSF57184">
    <property type="entry name" value="Growth factor receptor domain"/>
    <property type="match status" value="1"/>
</dbReference>